<sequence length="142" mass="16864">MSNKLITQHKESENNSISVCDLLKNNTVKIIRKYETQTPIYVQMYSNYYDEYLHSLEEIFGTCYISEKNFFDNLGLDEKTLIAADKFWNDFTETTISNIDIYTNFRKTQFDMMVTGMKTLNDFVQMGMDYYAEILSHINYKK</sequence>
<protein>
    <submittedName>
        <fullName evidence="1">Uncharacterized protein</fullName>
    </submittedName>
</protein>
<proteinExistence type="predicted"/>
<name>F3KJI6_9ARCH</name>
<dbReference type="Proteomes" id="UP000004348">
    <property type="component" value="Chromosome"/>
</dbReference>
<dbReference type="HOGENOM" id="CLU_1891323_0_0_2"/>
<gene>
    <name evidence="1" type="ORF">Nlim_0644</name>
</gene>
<dbReference type="EMBL" id="AEGP01000029">
    <property type="protein sequence ID" value="EGG42463.1"/>
    <property type="molecule type" value="Genomic_DNA"/>
</dbReference>
<evidence type="ECO:0000313" key="1">
    <source>
        <dbReference type="EMBL" id="EGG42463.1"/>
    </source>
</evidence>
<reference evidence="1" key="1">
    <citation type="journal article" date="2011" name="PLoS ONE">
        <title>Genome of a low-salinity ammonia-oxidizing archaeon determined by single-cell and metagenomic analysis.</title>
        <authorList>
            <person name="Blainey P.C."/>
            <person name="Mosier A.C."/>
            <person name="Potanina A."/>
            <person name="Francis C.A."/>
            <person name="Quake S.R."/>
        </authorList>
    </citation>
    <scope>NUCLEOTIDE SEQUENCE [LARGE SCALE GENOMIC DNA]</scope>
    <source>
        <strain evidence="1">SFB1</strain>
    </source>
</reference>
<comment type="caution">
    <text evidence="1">The sequence shown here is derived from an EMBL/GenBank/DDBJ whole genome shotgun (WGS) entry which is preliminary data.</text>
</comment>
<accession>F3KJI6</accession>
<dbReference type="AlphaFoldDB" id="F3KJI6"/>
<organism evidence="1">
    <name type="scientific">Candidatus Nitrosarchaeum limnium SFB1</name>
    <dbReference type="NCBI Taxonomy" id="886738"/>
    <lineage>
        <taxon>Archaea</taxon>
        <taxon>Nitrososphaerota</taxon>
        <taxon>Nitrososphaeria</taxon>
        <taxon>Nitrosopumilales</taxon>
        <taxon>Nitrosopumilaceae</taxon>
        <taxon>Nitrosarchaeum</taxon>
    </lineage>
</organism>